<organism evidence="1 2">
    <name type="scientific">Polypedilum vanderplanki</name>
    <name type="common">Sleeping chironomid midge</name>
    <dbReference type="NCBI Taxonomy" id="319348"/>
    <lineage>
        <taxon>Eukaryota</taxon>
        <taxon>Metazoa</taxon>
        <taxon>Ecdysozoa</taxon>
        <taxon>Arthropoda</taxon>
        <taxon>Hexapoda</taxon>
        <taxon>Insecta</taxon>
        <taxon>Pterygota</taxon>
        <taxon>Neoptera</taxon>
        <taxon>Endopterygota</taxon>
        <taxon>Diptera</taxon>
        <taxon>Nematocera</taxon>
        <taxon>Chironomoidea</taxon>
        <taxon>Chironomidae</taxon>
        <taxon>Chironominae</taxon>
        <taxon>Polypedilum</taxon>
        <taxon>Polypedilum</taxon>
    </lineage>
</organism>
<protein>
    <submittedName>
        <fullName evidence="1">Uncharacterized protein</fullName>
    </submittedName>
</protein>
<name>A0A9J6CP16_POLVA</name>
<proteinExistence type="predicted"/>
<reference evidence="1" key="1">
    <citation type="submission" date="2021-03" db="EMBL/GenBank/DDBJ databases">
        <title>Chromosome level genome of the anhydrobiotic midge Polypedilum vanderplanki.</title>
        <authorList>
            <person name="Yoshida Y."/>
            <person name="Kikawada T."/>
            <person name="Gusev O."/>
        </authorList>
    </citation>
    <scope>NUCLEOTIDE SEQUENCE</scope>
    <source>
        <strain evidence="1">NIAS01</strain>
        <tissue evidence="1">Whole body or cell culture</tissue>
    </source>
</reference>
<dbReference type="Proteomes" id="UP001107558">
    <property type="component" value="Chromosome 1"/>
</dbReference>
<comment type="caution">
    <text evidence="1">The sequence shown here is derived from an EMBL/GenBank/DDBJ whole genome shotgun (WGS) entry which is preliminary data.</text>
</comment>
<gene>
    <name evidence="1" type="ORF">PVAND_012982</name>
</gene>
<keyword evidence="2" id="KW-1185">Reference proteome</keyword>
<sequence length="120" mass="14365">MWQLKLTDQKTPFVDDALELTDEDRIQFHLCDLKFENFKKIIDLQSRSDLIKKCINNEEKYENDNIKVYIQSLILAHEKPAGKKLQNYHNQVLREFIEKELKCALIDLYDNCDEKENICE</sequence>
<dbReference type="AlphaFoldDB" id="A0A9J6CP16"/>
<evidence type="ECO:0000313" key="2">
    <source>
        <dbReference type="Proteomes" id="UP001107558"/>
    </source>
</evidence>
<accession>A0A9J6CP16</accession>
<evidence type="ECO:0000313" key="1">
    <source>
        <dbReference type="EMBL" id="KAG5683717.1"/>
    </source>
</evidence>
<dbReference type="EMBL" id="JADBJN010000001">
    <property type="protein sequence ID" value="KAG5683717.1"/>
    <property type="molecule type" value="Genomic_DNA"/>
</dbReference>